<dbReference type="RefSeq" id="WP_090590155.1">
    <property type="nucleotide sequence ID" value="NZ_CP104302.1"/>
</dbReference>
<dbReference type="EMBL" id="PDCN02000017">
    <property type="protein sequence ID" value="PIB74430.1"/>
    <property type="molecule type" value="Genomic_DNA"/>
</dbReference>
<keyword evidence="2" id="KW-1185">Reference proteome</keyword>
<comment type="caution">
    <text evidence="1">The sequence shown here is derived from an EMBL/GenBank/DDBJ whole genome shotgun (WGS) entry which is preliminary data.</text>
</comment>
<evidence type="ECO:0008006" key="3">
    <source>
        <dbReference type="Google" id="ProtNLM"/>
    </source>
</evidence>
<dbReference type="OrthoDB" id="9999311at2"/>
<dbReference type="AlphaFoldDB" id="A0A2G5P8K5"/>
<sequence>MTTETSPRTRARAVRIAPSGLWTTGAVSVRCGVPLRTVQHAITSGRLPAYTVDTPQGAIYAVRPADARALWGEIPDLDLPAPTELATA</sequence>
<dbReference type="Proteomes" id="UP000230551">
    <property type="component" value="Unassembled WGS sequence"/>
</dbReference>
<reference evidence="1 2" key="1">
    <citation type="journal article" date="2017" name="Infect. Genet. Evol.">
        <title>The new phylogeny of the genus Mycobacterium: The old and the news.</title>
        <authorList>
            <person name="Tortoli E."/>
            <person name="Fedrizzi T."/>
            <person name="Meehan C.J."/>
            <person name="Trovato A."/>
            <person name="Grottola A."/>
            <person name="Giacobazzi E."/>
            <person name="Serpini G.F."/>
            <person name="Tagliazucchi S."/>
            <person name="Fabio A."/>
            <person name="Bettua C."/>
            <person name="Bertorelli R."/>
            <person name="Frascaro F."/>
            <person name="De Sanctis V."/>
            <person name="Pecorari M."/>
            <person name="Jousson O."/>
            <person name="Segata N."/>
            <person name="Cirillo D.M."/>
        </authorList>
    </citation>
    <scope>NUCLEOTIDE SEQUENCE [LARGE SCALE GENOMIC DNA]</scope>
    <source>
        <strain evidence="1 2">CIP1034565</strain>
    </source>
</reference>
<protein>
    <recommendedName>
        <fullName evidence="3">DNA-binding protein</fullName>
    </recommendedName>
</protein>
<name>A0A2G5P8K5_9MYCO</name>
<accession>A0A2G5P8K5</accession>
<evidence type="ECO:0000313" key="1">
    <source>
        <dbReference type="EMBL" id="PIB74430.1"/>
    </source>
</evidence>
<evidence type="ECO:0000313" key="2">
    <source>
        <dbReference type="Proteomes" id="UP000230551"/>
    </source>
</evidence>
<gene>
    <name evidence="1" type="ORF">CQY22_013255</name>
</gene>
<organism evidence="1 2">
    <name type="scientific">Mycolicibacterium brumae</name>
    <dbReference type="NCBI Taxonomy" id="85968"/>
    <lineage>
        <taxon>Bacteria</taxon>
        <taxon>Bacillati</taxon>
        <taxon>Actinomycetota</taxon>
        <taxon>Actinomycetes</taxon>
        <taxon>Mycobacteriales</taxon>
        <taxon>Mycobacteriaceae</taxon>
        <taxon>Mycolicibacterium</taxon>
    </lineage>
</organism>
<dbReference type="STRING" id="85968.GCA_900073015_02738"/>
<proteinExistence type="predicted"/>